<keyword evidence="1" id="KW-0472">Membrane</keyword>
<feature type="transmembrane region" description="Helical" evidence="1">
    <location>
        <begin position="132"/>
        <end position="153"/>
    </location>
</feature>
<gene>
    <name evidence="3" type="ordered locus">Cfla_0048</name>
</gene>
<evidence type="ECO:0000256" key="1">
    <source>
        <dbReference type="SAM" id="Phobius"/>
    </source>
</evidence>
<dbReference type="NCBIfam" id="NF038065">
    <property type="entry name" value="Pr6Pr"/>
    <property type="match status" value="1"/>
</dbReference>
<evidence type="ECO:0000313" key="4">
    <source>
        <dbReference type="Proteomes" id="UP000000849"/>
    </source>
</evidence>
<dbReference type="EMBL" id="CP001964">
    <property type="protein sequence ID" value="ADG72968.1"/>
    <property type="molecule type" value="Genomic_DNA"/>
</dbReference>
<dbReference type="HOGENOM" id="CLU_1346884_0_0_11"/>
<sequence length="203" mass="21058">MGAMARRVDRRRRLALLVCACGSVAVQAGSTDPTWFLRYFSVWCALLSGLTAAAGLVGRAGTAVAWVRDASCTGAMLAGAVYAGVLLPAERLGAAGGGLTWLAPLLLHVTLPVLAVVDAVRVPRAAPPARAVVLSWTLLPAAYLALTLLLHAARGVAPAYTFLDVTRVGPHGVGVAVVVAVGLHLVMADRLVRRLRARPPAPH</sequence>
<keyword evidence="4" id="KW-1185">Reference proteome</keyword>
<evidence type="ECO:0008006" key="5">
    <source>
        <dbReference type="Google" id="ProtNLM"/>
    </source>
</evidence>
<feature type="transmembrane region" description="Helical" evidence="1">
    <location>
        <begin position="38"/>
        <end position="58"/>
    </location>
</feature>
<reference evidence="3 4" key="1">
    <citation type="journal article" date="2010" name="Stand. Genomic Sci.">
        <title>Complete genome sequence of Cellulomonas flavigena type strain (134).</title>
        <authorList>
            <person name="Abt B."/>
            <person name="Foster B."/>
            <person name="Lapidus A."/>
            <person name="Clum A."/>
            <person name="Sun H."/>
            <person name="Pukall R."/>
            <person name="Lucas S."/>
            <person name="Glavina Del Rio T."/>
            <person name="Nolan M."/>
            <person name="Tice H."/>
            <person name="Cheng J.F."/>
            <person name="Pitluck S."/>
            <person name="Liolios K."/>
            <person name="Ivanova N."/>
            <person name="Mavromatis K."/>
            <person name="Ovchinnikova G."/>
            <person name="Pati A."/>
            <person name="Goodwin L."/>
            <person name="Chen A."/>
            <person name="Palaniappan K."/>
            <person name="Land M."/>
            <person name="Hauser L."/>
            <person name="Chang Y.J."/>
            <person name="Jeffries C.D."/>
            <person name="Rohde M."/>
            <person name="Goker M."/>
            <person name="Woyke T."/>
            <person name="Bristow J."/>
            <person name="Eisen J.A."/>
            <person name="Markowitz V."/>
            <person name="Hugenholtz P."/>
            <person name="Kyrpides N.C."/>
            <person name="Klenk H.P."/>
        </authorList>
    </citation>
    <scope>NUCLEOTIDE SEQUENCE [LARGE SCALE GENOMIC DNA]</scope>
    <source>
        <strain evidence="4">ATCC 482 / DSM 20109 / BCRC 11376 / JCM 18109 / NBRC 3775 / NCIMB 8073 / NRS 134</strain>
    </source>
</reference>
<dbReference type="KEGG" id="cfl:Cfla_0048"/>
<accession>D5UFK9</accession>
<feature type="transmembrane region" description="Helical" evidence="1">
    <location>
        <begin position="70"/>
        <end position="89"/>
    </location>
</feature>
<name>D5UFK9_CELFN</name>
<dbReference type="AlphaFoldDB" id="D5UFK9"/>
<evidence type="ECO:0000256" key="2">
    <source>
        <dbReference type="SAM" id="SignalP"/>
    </source>
</evidence>
<keyword evidence="1" id="KW-1133">Transmembrane helix</keyword>
<feature type="signal peptide" evidence="2">
    <location>
        <begin position="1"/>
        <end position="28"/>
    </location>
</feature>
<keyword evidence="1" id="KW-0812">Transmembrane</keyword>
<proteinExistence type="predicted"/>
<keyword evidence="2" id="KW-0732">Signal</keyword>
<feature type="chain" id="PRO_5003077725" description="Integral membrane protein" evidence="2">
    <location>
        <begin position="29"/>
        <end position="203"/>
    </location>
</feature>
<protein>
    <recommendedName>
        <fullName evidence="5">Integral membrane protein</fullName>
    </recommendedName>
</protein>
<evidence type="ECO:0000313" key="3">
    <source>
        <dbReference type="EMBL" id="ADG72968.1"/>
    </source>
</evidence>
<organism evidence="3 4">
    <name type="scientific">Cellulomonas flavigena (strain ATCC 482 / DSM 20109 / BCRC 11376 / JCM 18109 / NBRC 3775 / NCIMB 8073 / NRS 134)</name>
    <dbReference type="NCBI Taxonomy" id="446466"/>
    <lineage>
        <taxon>Bacteria</taxon>
        <taxon>Bacillati</taxon>
        <taxon>Actinomycetota</taxon>
        <taxon>Actinomycetes</taxon>
        <taxon>Micrococcales</taxon>
        <taxon>Cellulomonadaceae</taxon>
        <taxon>Cellulomonas</taxon>
    </lineage>
</organism>
<dbReference type="STRING" id="446466.Cfla_0048"/>
<feature type="transmembrane region" description="Helical" evidence="1">
    <location>
        <begin position="173"/>
        <end position="192"/>
    </location>
</feature>
<feature type="transmembrane region" description="Helical" evidence="1">
    <location>
        <begin position="101"/>
        <end position="120"/>
    </location>
</feature>
<dbReference type="Proteomes" id="UP000000849">
    <property type="component" value="Chromosome"/>
</dbReference>
<dbReference type="InterPro" id="IPR049713">
    <property type="entry name" value="Pr6Pr-like"/>
</dbReference>